<dbReference type="EMBL" id="FNEZ01000001">
    <property type="protein sequence ID" value="SDJ40276.1"/>
    <property type="molecule type" value="Genomic_DNA"/>
</dbReference>
<dbReference type="GO" id="GO:0046872">
    <property type="term" value="F:metal ion binding"/>
    <property type="evidence" value="ECO:0007669"/>
    <property type="project" value="UniProtKB-KW"/>
</dbReference>
<accession>A0A1G8TFE0</accession>
<evidence type="ECO:0000313" key="9">
    <source>
        <dbReference type="Proteomes" id="UP000199580"/>
    </source>
</evidence>
<feature type="domain" description="Peptidase M48" evidence="7">
    <location>
        <begin position="68"/>
        <end position="237"/>
    </location>
</feature>
<keyword evidence="4 6" id="KW-0862">Zinc</keyword>
<dbReference type="InterPro" id="IPR051156">
    <property type="entry name" value="Mito/Outer_Membr_Metalloprot"/>
</dbReference>
<evidence type="ECO:0000256" key="1">
    <source>
        <dbReference type="ARBA" id="ARBA00022670"/>
    </source>
</evidence>
<dbReference type="PANTHER" id="PTHR22726:SF1">
    <property type="entry name" value="METALLOENDOPEPTIDASE OMA1, MITOCHONDRIAL"/>
    <property type="match status" value="1"/>
</dbReference>
<dbReference type="RefSeq" id="WP_091392250.1">
    <property type="nucleotide sequence ID" value="NZ_BKAI01000002.1"/>
</dbReference>
<dbReference type="CDD" id="cd07332">
    <property type="entry name" value="M48C_Oma1_like"/>
    <property type="match status" value="1"/>
</dbReference>
<dbReference type="OrthoDB" id="9810445at2"/>
<sequence>MRKTLLQGLILGIGIFGLLFLLQQIDFIKLFHVKKINDTTEKKLGEMIWKTIEATETVVKNDSVNDLVNKIVTRITEKNNMDREEFKVHVIENDEINAFAMPGDHLVIYTGLIQNCDNESELAGVICHELAHIQKNHVMKKLVKELGLSALISITTGGNSPQLIKKLTKELSSAAYDRELESEADITGVDYMIKAQLDPEKLADFLYKLSTEEYMPEQFYWVSTHPESKERAKAILEYIKGDTLIKKPILSKTEWDYLKKN</sequence>
<keyword evidence="5 6" id="KW-0482">Metalloprotease</keyword>
<organism evidence="8 9">
    <name type="scientific">Flavobacterium noncentrifugens</name>
    <dbReference type="NCBI Taxonomy" id="1128970"/>
    <lineage>
        <taxon>Bacteria</taxon>
        <taxon>Pseudomonadati</taxon>
        <taxon>Bacteroidota</taxon>
        <taxon>Flavobacteriia</taxon>
        <taxon>Flavobacteriales</taxon>
        <taxon>Flavobacteriaceae</taxon>
        <taxon>Flavobacterium</taxon>
    </lineage>
</organism>
<dbReference type="Proteomes" id="UP000199580">
    <property type="component" value="Unassembled WGS sequence"/>
</dbReference>
<evidence type="ECO:0000256" key="2">
    <source>
        <dbReference type="ARBA" id="ARBA00022723"/>
    </source>
</evidence>
<dbReference type="AlphaFoldDB" id="A0A1G8TFE0"/>
<dbReference type="Pfam" id="PF01435">
    <property type="entry name" value="Peptidase_M48"/>
    <property type="match status" value="1"/>
</dbReference>
<keyword evidence="3 6" id="KW-0378">Hydrolase</keyword>
<evidence type="ECO:0000256" key="5">
    <source>
        <dbReference type="ARBA" id="ARBA00023049"/>
    </source>
</evidence>
<comment type="similarity">
    <text evidence="6">Belongs to the peptidase M48 family.</text>
</comment>
<reference evidence="8 9" key="1">
    <citation type="submission" date="2016-10" db="EMBL/GenBank/DDBJ databases">
        <authorList>
            <person name="de Groot N.N."/>
        </authorList>
    </citation>
    <scope>NUCLEOTIDE SEQUENCE [LARGE SCALE GENOMIC DNA]</scope>
    <source>
        <strain evidence="8 9">CGMCC 1.10076</strain>
    </source>
</reference>
<dbReference type="GO" id="GO:0051603">
    <property type="term" value="P:proteolysis involved in protein catabolic process"/>
    <property type="evidence" value="ECO:0007669"/>
    <property type="project" value="TreeGrafter"/>
</dbReference>
<keyword evidence="1 6" id="KW-0645">Protease</keyword>
<dbReference type="GO" id="GO:0004222">
    <property type="term" value="F:metalloendopeptidase activity"/>
    <property type="evidence" value="ECO:0007669"/>
    <property type="project" value="InterPro"/>
</dbReference>
<dbReference type="PANTHER" id="PTHR22726">
    <property type="entry name" value="METALLOENDOPEPTIDASE OMA1"/>
    <property type="match status" value="1"/>
</dbReference>
<dbReference type="STRING" id="1128970.SAMN04487935_0957"/>
<proteinExistence type="inferred from homology"/>
<gene>
    <name evidence="8" type="ORF">SAMN04487935_0957</name>
</gene>
<evidence type="ECO:0000256" key="6">
    <source>
        <dbReference type="RuleBase" id="RU003983"/>
    </source>
</evidence>
<evidence type="ECO:0000256" key="4">
    <source>
        <dbReference type="ARBA" id="ARBA00022833"/>
    </source>
</evidence>
<evidence type="ECO:0000313" key="8">
    <source>
        <dbReference type="EMBL" id="SDJ40276.1"/>
    </source>
</evidence>
<dbReference type="GO" id="GO:0016020">
    <property type="term" value="C:membrane"/>
    <property type="evidence" value="ECO:0007669"/>
    <property type="project" value="TreeGrafter"/>
</dbReference>
<dbReference type="Gene3D" id="3.30.2010.10">
    <property type="entry name" value="Metalloproteases ('zincins'), catalytic domain"/>
    <property type="match status" value="1"/>
</dbReference>
<keyword evidence="9" id="KW-1185">Reference proteome</keyword>
<name>A0A1G8TFE0_9FLAO</name>
<comment type="cofactor">
    <cofactor evidence="6">
        <name>Zn(2+)</name>
        <dbReference type="ChEBI" id="CHEBI:29105"/>
    </cofactor>
    <text evidence="6">Binds 1 zinc ion per subunit.</text>
</comment>
<keyword evidence="2" id="KW-0479">Metal-binding</keyword>
<dbReference type="InterPro" id="IPR001915">
    <property type="entry name" value="Peptidase_M48"/>
</dbReference>
<protein>
    <submittedName>
        <fullName evidence="8">Peptidase family M48</fullName>
    </submittedName>
</protein>
<evidence type="ECO:0000256" key="3">
    <source>
        <dbReference type="ARBA" id="ARBA00022801"/>
    </source>
</evidence>
<evidence type="ECO:0000259" key="7">
    <source>
        <dbReference type="Pfam" id="PF01435"/>
    </source>
</evidence>